<protein>
    <submittedName>
        <fullName evidence="2">Uncharacterized protein</fullName>
    </submittedName>
</protein>
<name>A0A915M547_MELJA</name>
<dbReference type="AlphaFoldDB" id="A0A915M547"/>
<sequence>MPKTPTQLIPPPPSINQTNIASSNFATMNTNSGLANGNQVFAMMQALNNFRSRQQQQQNIHLLKPSTNSTSVDDNNNPLLLMAFKQFGRAALTNNDYRVGF</sequence>
<dbReference type="Proteomes" id="UP000887561">
    <property type="component" value="Unplaced"/>
</dbReference>
<dbReference type="WBParaSite" id="scaffold318_cov223.g787">
    <property type="protein sequence ID" value="scaffold318_cov223.g787"/>
    <property type="gene ID" value="scaffold318_cov223.g787"/>
</dbReference>
<organism evidence="1 2">
    <name type="scientific">Meloidogyne javanica</name>
    <name type="common">Root-knot nematode worm</name>
    <dbReference type="NCBI Taxonomy" id="6303"/>
    <lineage>
        <taxon>Eukaryota</taxon>
        <taxon>Metazoa</taxon>
        <taxon>Ecdysozoa</taxon>
        <taxon>Nematoda</taxon>
        <taxon>Chromadorea</taxon>
        <taxon>Rhabditida</taxon>
        <taxon>Tylenchina</taxon>
        <taxon>Tylenchomorpha</taxon>
        <taxon>Tylenchoidea</taxon>
        <taxon>Meloidogynidae</taxon>
        <taxon>Meloidogyninae</taxon>
        <taxon>Meloidogyne</taxon>
        <taxon>Meloidogyne incognita group</taxon>
    </lineage>
</organism>
<proteinExistence type="predicted"/>
<keyword evidence="1" id="KW-1185">Reference proteome</keyword>
<reference evidence="2" key="1">
    <citation type="submission" date="2022-11" db="UniProtKB">
        <authorList>
            <consortium name="WormBaseParasite"/>
        </authorList>
    </citation>
    <scope>IDENTIFICATION</scope>
</reference>
<accession>A0A915M547</accession>
<evidence type="ECO:0000313" key="1">
    <source>
        <dbReference type="Proteomes" id="UP000887561"/>
    </source>
</evidence>
<evidence type="ECO:0000313" key="2">
    <source>
        <dbReference type="WBParaSite" id="scaffold318_cov223.g787"/>
    </source>
</evidence>